<gene>
    <name evidence="1" type="ORF">PanWU01x14_218060</name>
</gene>
<dbReference type="Proteomes" id="UP000237105">
    <property type="component" value="Unassembled WGS sequence"/>
</dbReference>
<evidence type="ECO:0000313" key="1">
    <source>
        <dbReference type="EMBL" id="PON51245.1"/>
    </source>
</evidence>
<protein>
    <submittedName>
        <fullName evidence="1">Uncharacterized protein</fullName>
    </submittedName>
</protein>
<accession>A0A2P5BR54</accession>
<dbReference type="EMBL" id="JXTB01000236">
    <property type="protein sequence ID" value="PON51245.1"/>
    <property type="molecule type" value="Genomic_DNA"/>
</dbReference>
<feature type="non-terminal residue" evidence="1">
    <location>
        <position position="1"/>
    </location>
</feature>
<keyword evidence="2" id="KW-1185">Reference proteome</keyword>
<organism evidence="1 2">
    <name type="scientific">Parasponia andersonii</name>
    <name type="common">Sponia andersonii</name>
    <dbReference type="NCBI Taxonomy" id="3476"/>
    <lineage>
        <taxon>Eukaryota</taxon>
        <taxon>Viridiplantae</taxon>
        <taxon>Streptophyta</taxon>
        <taxon>Embryophyta</taxon>
        <taxon>Tracheophyta</taxon>
        <taxon>Spermatophyta</taxon>
        <taxon>Magnoliopsida</taxon>
        <taxon>eudicotyledons</taxon>
        <taxon>Gunneridae</taxon>
        <taxon>Pentapetalae</taxon>
        <taxon>rosids</taxon>
        <taxon>fabids</taxon>
        <taxon>Rosales</taxon>
        <taxon>Cannabaceae</taxon>
        <taxon>Parasponia</taxon>
    </lineage>
</organism>
<evidence type="ECO:0000313" key="2">
    <source>
        <dbReference type="Proteomes" id="UP000237105"/>
    </source>
</evidence>
<reference evidence="2" key="1">
    <citation type="submission" date="2016-06" db="EMBL/GenBank/DDBJ databases">
        <title>Parallel loss of symbiosis genes in relatives of nitrogen-fixing non-legume Parasponia.</title>
        <authorList>
            <person name="Van Velzen R."/>
            <person name="Holmer R."/>
            <person name="Bu F."/>
            <person name="Rutten L."/>
            <person name="Van Zeijl A."/>
            <person name="Liu W."/>
            <person name="Santuari L."/>
            <person name="Cao Q."/>
            <person name="Sharma T."/>
            <person name="Shen D."/>
            <person name="Roswanjaya Y."/>
            <person name="Wardhani T."/>
            <person name="Kalhor M.S."/>
            <person name="Jansen J."/>
            <person name="Van den Hoogen J."/>
            <person name="Gungor B."/>
            <person name="Hartog M."/>
            <person name="Hontelez J."/>
            <person name="Verver J."/>
            <person name="Yang W.-C."/>
            <person name="Schijlen E."/>
            <person name="Repin R."/>
            <person name="Schilthuizen M."/>
            <person name="Schranz E."/>
            <person name="Heidstra R."/>
            <person name="Miyata K."/>
            <person name="Fedorova E."/>
            <person name="Kohlen W."/>
            <person name="Bisseling T."/>
            <person name="Smit S."/>
            <person name="Geurts R."/>
        </authorList>
    </citation>
    <scope>NUCLEOTIDE SEQUENCE [LARGE SCALE GENOMIC DNA]</scope>
    <source>
        <strain evidence="2">cv. WU1-14</strain>
    </source>
</reference>
<name>A0A2P5BR54_PARAD</name>
<sequence length="126" mass="14073">GLGLLPFLSPGDVLPRLGFVDFHVLLQPANVDRQHDLSIKVAAVDSVVLEVFMELAVPVPVLHIFRDARFRWVFENAPVPVLEVDHVDQHVELVLGQRITGRLPPLASFQTVLDGDFLLRSRPLAR</sequence>
<dbReference type="AlphaFoldDB" id="A0A2P5BR54"/>
<comment type="caution">
    <text evidence="1">The sequence shown here is derived from an EMBL/GenBank/DDBJ whole genome shotgun (WGS) entry which is preliminary data.</text>
</comment>
<proteinExistence type="predicted"/>